<evidence type="ECO:0000256" key="1">
    <source>
        <dbReference type="SAM" id="Phobius"/>
    </source>
</evidence>
<dbReference type="OrthoDB" id="7165262at2"/>
<accession>X5GVY5</accession>
<keyword evidence="1" id="KW-0472">Membrane</keyword>
<dbReference type="EMBL" id="CP007481">
    <property type="protein sequence ID" value="AHX11237.1"/>
    <property type="molecule type" value="Genomic_DNA"/>
</dbReference>
<keyword evidence="1" id="KW-0812">Transmembrane</keyword>
<organism evidence="2 3">
    <name type="scientific">Neorickettsia helminthoeca str. Oregon</name>
    <dbReference type="NCBI Taxonomy" id="1286528"/>
    <lineage>
        <taxon>Bacteria</taxon>
        <taxon>Pseudomonadati</taxon>
        <taxon>Pseudomonadota</taxon>
        <taxon>Alphaproteobacteria</taxon>
        <taxon>Rickettsiales</taxon>
        <taxon>Anaplasmataceae</taxon>
        <taxon>Neorickettsia</taxon>
    </lineage>
</organism>
<dbReference type="KEGG" id="nhm:NHE_0278"/>
<reference evidence="2 3" key="1">
    <citation type="submission" date="2014-03" db="EMBL/GenBank/DDBJ databases">
        <title>Sequencing and Comparison of Genomes and Transcriptome Profiles of Human Ehrlichiosis Agents.</title>
        <authorList>
            <person name="Lin M."/>
            <person name="Daugherty S.C."/>
            <person name="Nagaraj S."/>
            <person name="Cheng Z."/>
            <person name="Xiong Q."/>
            <person name="Lin F.-Y."/>
            <person name="Sengamalay N."/>
            <person name="Ott S."/>
            <person name="Godinez A."/>
            <person name="Tallon L.J."/>
            <person name="Sadzewicz L."/>
            <person name="Fraser C.M."/>
            <person name="Dunning Hotopp J.C."/>
            <person name="Rikihisa Y."/>
        </authorList>
    </citation>
    <scope>NUCLEOTIDE SEQUENCE [LARGE SCALE GENOMIC DNA]</scope>
    <source>
        <strain evidence="2 3">Oregon</strain>
    </source>
</reference>
<keyword evidence="1" id="KW-1133">Transmembrane helix</keyword>
<proteinExistence type="predicted"/>
<dbReference type="RefSeq" id="WP_038559112.1">
    <property type="nucleotide sequence ID" value="NZ_CP007481.1"/>
</dbReference>
<protein>
    <submittedName>
        <fullName evidence="2">Uncharacterized protein</fullName>
    </submittedName>
</protein>
<dbReference type="Proteomes" id="UP000023755">
    <property type="component" value="Chromosome"/>
</dbReference>
<dbReference type="HOGENOM" id="CLU_885156_0_0_5"/>
<evidence type="ECO:0000313" key="3">
    <source>
        <dbReference type="Proteomes" id="UP000023755"/>
    </source>
</evidence>
<feature type="transmembrane region" description="Helical" evidence="1">
    <location>
        <begin position="6"/>
        <end position="27"/>
    </location>
</feature>
<dbReference type="AlphaFoldDB" id="X5GVY5"/>
<gene>
    <name evidence="2" type="ORF">NHE_0278</name>
</gene>
<dbReference type="STRING" id="1286528.NHE_0278"/>
<keyword evidence="3" id="KW-1185">Reference proteome</keyword>
<sequence>MNRTNFFLYSLLLIVFLASGFVGYWFYSTQSLKSQILRSINESATLRYSDYKLAGLLEGKSLVTFSTPTFEIRTSSGTISVTFDSLTFNRKLYGNELIVENPNSSVTWIFKNNKFNCQNLRHAVITQNSENTATNVFSILQKGVECHTQANQVEDVALLFDLDLRVERVTDHGEKTTKFLIKVDESMRKINVDLSMGSKNVLDPVYLVNLREVSIVTPEYSCNLNGAISLSTGRRSMIDGKICLVAKNSAAFFSKLEENLNNSKDPHGSPEVRKILAILQFFDEPTSNTLDMCVQEDDGNILLINKKRQKLLSELL</sequence>
<evidence type="ECO:0000313" key="2">
    <source>
        <dbReference type="EMBL" id="AHX11237.1"/>
    </source>
</evidence>
<name>X5GVY5_9RICK</name>